<dbReference type="CDD" id="cd16373">
    <property type="entry name" value="DMSOR_beta_like"/>
    <property type="match status" value="1"/>
</dbReference>
<feature type="domain" description="4Fe-4S ferredoxin-type" evidence="8">
    <location>
        <begin position="244"/>
        <end position="273"/>
    </location>
</feature>
<keyword evidence="3" id="KW-0479">Metal-binding</keyword>
<evidence type="ECO:0000259" key="8">
    <source>
        <dbReference type="PROSITE" id="PS51379"/>
    </source>
</evidence>
<proteinExistence type="predicted"/>
<evidence type="ECO:0000256" key="6">
    <source>
        <dbReference type="ARBA" id="ARBA00023014"/>
    </source>
</evidence>
<protein>
    <submittedName>
        <fullName evidence="9">Periplasmic nitrate reductase, fused NapH and NapG</fullName>
    </submittedName>
</protein>
<evidence type="ECO:0000256" key="2">
    <source>
        <dbReference type="ARBA" id="ARBA00022485"/>
    </source>
</evidence>
<dbReference type="PROSITE" id="PS00198">
    <property type="entry name" value="4FE4S_FER_1"/>
    <property type="match status" value="2"/>
</dbReference>
<keyword evidence="4" id="KW-0249">Electron transport</keyword>
<keyword evidence="7" id="KW-0472">Membrane</keyword>
<dbReference type="PANTHER" id="PTHR30176">
    <property type="entry name" value="FERREDOXIN-TYPE PROTEIN NAPH"/>
    <property type="match status" value="1"/>
</dbReference>
<dbReference type="Pfam" id="PF12838">
    <property type="entry name" value="Fer4_7"/>
    <property type="match status" value="1"/>
</dbReference>
<feature type="transmembrane region" description="Helical" evidence="7">
    <location>
        <begin position="316"/>
        <end position="335"/>
    </location>
</feature>
<organism evidence="9 10">
    <name type="scientific">Candidatus Saccharicenans subterraneus</name>
    <dbReference type="NCBI Taxonomy" id="2508984"/>
    <lineage>
        <taxon>Bacteria</taxon>
        <taxon>Candidatus Aminicenantota</taxon>
        <taxon>Candidatus Aminicenantia</taxon>
        <taxon>Candidatus Aminicenantales</taxon>
        <taxon>Candidatus Saccharicenantaceae</taxon>
        <taxon>Candidatus Saccharicenans</taxon>
    </lineage>
</organism>
<dbReference type="PANTHER" id="PTHR30176:SF3">
    <property type="entry name" value="FERREDOXIN-TYPE PROTEIN NAPH"/>
    <property type="match status" value="1"/>
</dbReference>
<dbReference type="AlphaFoldDB" id="A0A3E2BQC8"/>
<dbReference type="Gene3D" id="3.30.70.20">
    <property type="match status" value="3"/>
</dbReference>
<keyword evidence="5" id="KW-0408">Iron</keyword>
<dbReference type="SUPFAM" id="SSF54862">
    <property type="entry name" value="4Fe-4S ferredoxins"/>
    <property type="match status" value="2"/>
</dbReference>
<evidence type="ECO:0000256" key="7">
    <source>
        <dbReference type="SAM" id="Phobius"/>
    </source>
</evidence>
<evidence type="ECO:0000256" key="1">
    <source>
        <dbReference type="ARBA" id="ARBA00022448"/>
    </source>
</evidence>
<dbReference type="Pfam" id="PF00037">
    <property type="entry name" value="Fer4"/>
    <property type="match status" value="2"/>
</dbReference>
<feature type="transmembrane region" description="Helical" evidence="7">
    <location>
        <begin position="15"/>
        <end position="36"/>
    </location>
</feature>
<feature type="domain" description="4Fe-4S ferredoxin-type" evidence="8">
    <location>
        <begin position="387"/>
        <end position="420"/>
    </location>
</feature>
<keyword evidence="7" id="KW-1133">Transmembrane helix</keyword>
<dbReference type="Pfam" id="PF12801">
    <property type="entry name" value="Fer4_5"/>
    <property type="match status" value="2"/>
</dbReference>
<comment type="caution">
    <text evidence="9">The sequence shown here is derived from an EMBL/GenBank/DDBJ whole genome shotgun (WGS) entry which is preliminary data.</text>
</comment>
<accession>A0A3E2BQC8</accession>
<dbReference type="InterPro" id="IPR051684">
    <property type="entry name" value="Electron_Trans/Redox"/>
</dbReference>
<keyword evidence="1" id="KW-0813">Transport</keyword>
<evidence type="ECO:0000256" key="5">
    <source>
        <dbReference type="ARBA" id="ARBA00023004"/>
    </source>
</evidence>
<gene>
    <name evidence="9" type="ORF">OP8BY_0778</name>
</gene>
<feature type="transmembrane region" description="Helical" evidence="7">
    <location>
        <begin position="126"/>
        <end position="144"/>
    </location>
</feature>
<feature type="domain" description="4Fe-4S ferredoxin-type" evidence="8">
    <location>
        <begin position="478"/>
        <end position="508"/>
    </location>
</feature>
<feature type="transmembrane region" description="Helical" evidence="7">
    <location>
        <begin position="87"/>
        <end position="106"/>
    </location>
</feature>
<feature type="transmembrane region" description="Helical" evidence="7">
    <location>
        <begin position="199"/>
        <end position="218"/>
    </location>
</feature>
<feature type="transmembrane region" description="Helical" evidence="7">
    <location>
        <begin position="56"/>
        <end position="80"/>
    </location>
</feature>
<dbReference type="PROSITE" id="PS51379">
    <property type="entry name" value="4FE4S_FER_2"/>
    <property type="match status" value="5"/>
</dbReference>
<dbReference type="InterPro" id="IPR017900">
    <property type="entry name" value="4Fe4S_Fe_S_CS"/>
</dbReference>
<feature type="domain" description="4Fe-4S ferredoxin-type" evidence="8">
    <location>
        <begin position="349"/>
        <end position="379"/>
    </location>
</feature>
<keyword evidence="7" id="KW-0812">Transmembrane</keyword>
<dbReference type="InterPro" id="IPR017896">
    <property type="entry name" value="4Fe4S_Fe-S-bd"/>
</dbReference>
<name>A0A3E2BQC8_9BACT</name>
<feature type="transmembrane region" description="Helical" evidence="7">
    <location>
        <begin position="156"/>
        <end position="179"/>
    </location>
</feature>
<dbReference type="GO" id="GO:0046872">
    <property type="term" value="F:metal ion binding"/>
    <property type="evidence" value="ECO:0007669"/>
    <property type="project" value="UniProtKB-KW"/>
</dbReference>
<sequence length="533" mass="58822">MKRERSKKYFWLQRLRILTQAVFFLLFFVLFLQTHYPGEDYLKVTVERFFHFDPLLLLTASIASRAIYAALLLSLITLAATLLLGRFVCGWLCPLGSVHQFFSFIFKKARVLKPRKDDQASLAPKYLVLFLVLAASLLAVNLVGYLDPLSFLYRSFAVFISPLINIGLAQSGNLAYGLGLKGLGQAISQAVGNLALNGVFQNALLIGGLFLVAVLLNARKERFWCRYLCPAGALLGLVSRFNLFKLKIDPEKCINCHLCSIHCQTNARPYPAGEWRSSECIYCETCAAICPTAAISFPLGWKSERMQGVDLNRRRVLLTSITGLVLAPIFKISPLRRRSNPALIRPPGALPEPEFLGRCVKCGECMKVCPTNALHPALAEAGPEGVWTPVLVPRIGYCEYYCSLCTQVCPTGAIRELTVEEKVTVKIGTAWVDKTRCLPYALGKPCIVCEEHCPVSPKAIQLVKVDTLTPEGVVATNLAPFVNVDTCIGCGICENKCVVMDLPAIRVSSIGENRSAHNRLVLPVVEEQGQLKP</sequence>
<dbReference type="EMBL" id="QUAH01000001">
    <property type="protein sequence ID" value="RFT16836.1"/>
    <property type="molecule type" value="Genomic_DNA"/>
</dbReference>
<keyword evidence="6" id="KW-0411">Iron-sulfur</keyword>
<keyword evidence="2" id="KW-0004">4Fe-4S</keyword>
<dbReference type="Proteomes" id="UP000257323">
    <property type="component" value="Unassembled WGS sequence"/>
</dbReference>
<dbReference type="GO" id="GO:0051539">
    <property type="term" value="F:4 iron, 4 sulfur cluster binding"/>
    <property type="evidence" value="ECO:0007669"/>
    <property type="project" value="UniProtKB-KW"/>
</dbReference>
<feature type="domain" description="4Fe-4S ferredoxin-type" evidence="8">
    <location>
        <begin position="274"/>
        <end position="300"/>
    </location>
</feature>
<evidence type="ECO:0000313" key="9">
    <source>
        <dbReference type="EMBL" id="RFT16836.1"/>
    </source>
</evidence>
<dbReference type="GO" id="GO:0005886">
    <property type="term" value="C:plasma membrane"/>
    <property type="evidence" value="ECO:0007669"/>
    <property type="project" value="TreeGrafter"/>
</dbReference>
<evidence type="ECO:0000313" key="10">
    <source>
        <dbReference type="Proteomes" id="UP000257323"/>
    </source>
</evidence>
<evidence type="ECO:0000256" key="4">
    <source>
        <dbReference type="ARBA" id="ARBA00022982"/>
    </source>
</evidence>
<reference evidence="9 10" key="1">
    <citation type="submission" date="2018-08" db="EMBL/GenBank/DDBJ databases">
        <title>Genome analysis of the thermophilic bacterium of the candidate phylum Aminicenantes from deep subsurface aquifer revealed its physiology and ecological role.</title>
        <authorList>
            <person name="Kadnikov V.V."/>
            <person name="Mardanov A.V."/>
            <person name="Beletsky A.V."/>
            <person name="Karnachuk O.V."/>
            <person name="Ravin N.V."/>
        </authorList>
    </citation>
    <scope>NUCLEOTIDE SEQUENCE [LARGE SCALE GENOMIC DNA]</scope>
    <source>
        <strain evidence="9">BY38</strain>
    </source>
</reference>
<evidence type="ECO:0000256" key="3">
    <source>
        <dbReference type="ARBA" id="ARBA00022723"/>
    </source>
</evidence>